<dbReference type="Proteomes" id="UP001595846">
    <property type="component" value="Unassembled WGS sequence"/>
</dbReference>
<keyword evidence="1" id="KW-1133">Transmembrane helix</keyword>
<keyword evidence="3" id="KW-1185">Reference proteome</keyword>
<feature type="transmembrane region" description="Helical" evidence="1">
    <location>
        <begin position="33"/>
        <end position="51"/>
    </location>
</feature>
<gene>
    <name evidence="2" type="ORF">ACFOUR_15355</name>
</gene>
<evidence type="ECO:0000313" key="2">
    <source>
        <dbReference type="EMBL" id="MFC3959738.1"/>
    </source>
</evidence>
<reference evidence="2 3" key="1">
    <citation type="journal article" date="2019" name="Int. J. Syst. Evol. Microbiol.">
        <title>The Global Catalogue of Microorganisms (GCM) 10K type strain sequencing project: providing services to taxonomists for standard genome sequencing and annotation.</title>
        <authorList>
            <consortium name="The Broad Institute Genomics Platform"/>
            <consortium name="The Broad Institute Genome Sequencing Center for Infectious Disease"/>
            <person name="Wu L."/>
            <person name="Ma J."/>
        </authorList>
    </citation>
    <scope>NUCLEOTIDE SEQUENCE [LARGE SCALE GENOMIC DNA]</scope>
    <source>
        <strain evidence="2 3">IBRC-M 10256</strain>
    </source>
</reference>
<accession>A0ABD5NSJ6</accession>
<dbReference type="GeneID" id="73902364"/>
<proteinExistence type="predicted"/>
<keyword evidence="1" id="KW-0812">Transmembrane</keyword>
<dbReference type="RefSeq" id="WP_256533252.1">
    <property type="nucleotide sequence ID" value="NZ_CP101824.1"/>
</dbReference>
<dbReference type="AlphaFoldDB" id="A0ABD5NSJ6"/>
<organism evidence="2 3">
    <name type="scientific">Halovivax cerinus</name>
    <dbReference type="NCBI Taxonomy" id="1487865"/>
    <lineage>
        <taxon>Archaea</taxon>
        <taxon>Methanobacteriati</taxon>
        <taxon>Methanobacteriota</taxon>
        <taxon>Stenosarchaea group</taxon>
        <taxon>Halobacteria</taxon>
        <taxon>Halobacteriales</taxon>
        <taxon>Natrialbaceae</taxon>
        <taxon>Halovivax</taxon>
    </lineage>
</organism>
<comment type="caution">
    <text evidence="2">The sequence shown here is derived from an EMBL/GenBank/DDBJ whole genome shotgun (WGS) entry which is preliminary data.</text>
</comment>
<evidence type="ECO:0000256" key="1">
    <source>
        <dbReference type="SAM" id="Phobius"/>
    </source>
</evidence>
<evidence type="ECO:0000313" key="3">
    <source>
        <dbReference type="Proteomes" id="UP001595846"/>
    </source>
</evidence>
<protein>
    <submittedName>
        <fullName evidence="2">Uncharacterized protein</fullName>
    </submittedName>
</protein>
<dbReference type="EMBL" id="JBHSAQ010000013">
    <property type="protein sequence ID" value="MFC3959738.1"/>
    <property type="molecule type" value="Genomic_DNA"/>
</dbReference>
<sequence>MTPSDRQLHILYLVGIALNAIGLAYAIDSGEYLFAGTFVLILAYIVFRFRLTR</sequence>
<feature type="transmembrane region" description="Helical" evidence="1">
    <location>
        <begin position="9"/>
        <end position="27"/>
    </location>
</feature>
<keyword evidence="1" id="KW-0472">Membrane</keyword>
<name>A0ABD5NSJ6_9EURY</name>